<keyword evidence="8" id="KW-0067">ATP-binding</keyword>
<dbReference type="Pfam" id="PF00142">
    <property type="entry name" value="Fer4_NifH"/>
    <property type="match status" value="1"/>
</dbReference>
<name>A0ABR8FX50_9NOSO</name>
<evidence type="ECO:0000313" key="10">
    <source>
        <dbReference type="EMBL" id="MBD2596011.1"/>
    </source>
</evidence>
<keyword evidence="6" id="KW-0479">Metal-binding</keyword>
<dbReference type="InterPro" id="IPR000392">
    <property type="entry name" value="NifH/frxC"/>
</dbReference>
<dbReference type="InterPro" id="IPR027417">
    <property type="entry name" value="P-loop_NTPase"/>
</dbReference>
<evidence type="ECO:0000256" key="7">
    <source>
        <dbReference type="ARBA" id="ARBA00022741"/>
    </source>
</evidence>
<dbReference type="PANTHER" id="PTHR42864:SF2">
    <property type="entry name" value="LIGHT-INDEPENDENT PROTOCHLOROPHYLLIDE REDUCTASE IRON-SULFUR ATP-BINDING PROTEIN"/>
    <property type="match status" value="1"/>
</dbReference>
<dbReference type="SUPFAM" id="SSF52540">
    <property type="entry name" value="P-loop containing nucleoside triphosphate hydrolases"/>
    <property type="match status" value="1"/>
</dbReference>
<evidence type="ECO:0000256" key="4">
    <source>
        <dbReference type="ARBA" id="ARBA00011738"/>
    </source>
</evidence>
<evidence type="ECO:0000256" key="6">
    <source>
        <dbReference type="ARBA" id="ARBA00022723"/>
    </source>
</evidence>
<reference evidence="10 11" key="1">
    <citation type="journal article" date="2020" name="ISME J.">
        <title>Comparative genomics reveals insights into cyanobacterial evolution and habitat adaptation.</title>
        <authorList>
            <person name="Chen M.Y."/>
            <person name="Teng W.K."/>
            <person name="Zhao L."/>
            <person name="Hu C.X."/>
            <person name="Zhou Y.K."/>
            <person name="Han B.P."/>
            <person name="Song L.R."/>
            <person name="Shu W.S."/>
        </authorList>
    </citation>
    <scope>NUCLEOTIDE SEQUENCE [LARGE SCALE GENOMIC DNA]</scope>
    <source>
        <strain evidence="10 11">FACHB-130</strain>
    </source>
</reference>
<evidence type="ECO:0000256" key="8">
    <source>
        <dbReference type="ARBA" id="ARBA00022840"/>
    </source>
</evidence>
<comment type="similarity">
    <text evidence="3">Belongs to the NifH/BchL/ChlL family.</text>
</comment>
<evidence type="ECO:0000256" key="1">
    <source>
        <dbReference type="ARBA" id="ARBA00001966"/>
    </source>
</evidence>
<sequence>MIAFIPRDNIVQQAEFYSQTVIEYAPDCEQAQNYRHLAKAIDQNTNFVIPKPLSNQQLETLWIKWGVVSAECC</sequence>
<dbReference type="PANTHER" id="PTHR42864">
    <property type="entry name" value="LIGHT-INDEPENDENT PROTOCHLOROPHYLLIDE REDUCTASE IRON-SULFUR ATP-BINDING PROTEIN"/>
    <property type="match status" value="1"/>
</dbReference>
<comment type="catalytic activity">
    <reaction evidence="9">
        <text>N2 + 8 reduced [2Fe-2S]-[ferredoxin] + 16 ATP + 16 H2O = H2 + 8 oxidized [2Fe-2S]-[ferredoxin] + 2 NH4(+) + 16 ADP + 16 phosphate + 6 H(+)</text>
        <dbReference type="Rhea" id="RHEA:21448"/>
        <dbReference type="Rhea" id="RHEA-COMP:10000"/>
        <dbReference type="Rhea" id="RHEA-COMP:10001"/>
        <dbReference type="ChEBI" id="CHEBI:15377"/>
        <dbReference type="ChEBI" id="CHEBI:15378"/>
        <dbReference type="ChEBI" id="CHEBI:17997"/>
        <dbReference type="ChEBI" id="CHEBI:18276"/>
        <dbReference type="ChEBI" id="CHEBI:28938"/>
        <dbReference type="ChEBI" id="CHEBI:30616"/>
        <dbReference type="ChEBI" id="CHEBI:33737"/>
        <dbReference type="ChEBI" id="CHEBI:33738"/>
        <dbReference type="ChEBI" id="CHEBI:43474"/>
        <dbReference type="ChEBI" id="CHEBI:456216"/>
        <dbReference type="EC" id="1.18.6.1"/>
    </reaction>
</comment>
<accession>A0ABR8FX50</accession>
<dbReference type="Proteomes" id="UP000603457">
    <property type="component" value="Unassembled WGS sequence"/>
</dbReference>
<protein>
    <recommendedName>
        <fullName evidence="5">nitrogenase</fullName>
        <ecNumber evidence="5">1.18.6.1</ecNumber>
    </recommendedName>
</protein>
<dbReference type="Gene3D" id="3.40.50.300">
    <property type="entry name" value="P-loop containing nucleotide triphosphate hydrolases"/>
    <property type="match status" value="1"/>
</dbReference>
<comment type="function">
    <text evidence="2">The key enzymatic reactions in nitrogen fixation are catalyzed by the nitrogenase complex, which has 2 components: the iron protein and the molybdenum-iron protein.</text>
</comment>
<keyword evidence="7" id="KW-0547">Nucleotide-binding</keyword>
<proteinExistence type="inferred from homology"/>
<evidence type="ECO:0000256" key="2">
    <source>
        <dbReference type="ARBA" id="ARBA00002234"/>
    </source>
</evidence>
<comment type="caution">
    <text evidence="10">The sequence shown here is derived from an EMBL/GenBank/DDBJ whole genome shotgun (WGS) entry which is preliminary data.</text>
</comment>
<evidence type="ECO:0000256" key="3">
    <source>
        <dbReference type="ARBA" id="ARBA00005504"/>
    </source>
</evidence>
<comment type="subunit">
    <text evidence="4">Homodimer.</text>
</comment>
<dbReference type="EC" id="1.18.6.1" evidence="5"/>
<keyword evidence="11" id="KW-1185">Reference proteome</keyword>
<gene>
    <name evidence="10" type="ORF">H6G74_16995</name>
</gene>
<evidence type="ECO:0000256" key="5">
    <source>
        <dbReference type="ARBA" id="ARBA00012773"/>
    </source>
</evidence>
<comment type="cofactor">
    <cofactor evidence="1">
        <name>[4Fe-4S] cluster</name>
        <dbReference type="ChEBI" id="CHEBI:49883"/>
    </cofactor>
</comment>
<evidence type="ECO:0000313" key="11">
    <source>
        <dbReference type="Proteomes" id="UP000603457"/>
    </source>
</evidence>
<evidence type="ECO:0000256" key="9">
    <source>
        <dbReference type="ARBA" id="ARBA00047967"/>
    </source>
</evidence>
<dbReference type="EMBL" id="JACJTB010000022">
    <property type="protein sequence ID" value="MBD2596011.1"/>
    <property type="molecule type" value="Genomic_DNA"/>
</dbReference>
<organism evidence="10 11">
    <name type="scientific">Nostoc spongiaeforme FACHB-130</name>
    <dbReference type="NCBI Taxonomy" id="1357510"/>
    <lineage>
        <taxon>Bacteria</taxon>
        <taxon>Bacillati</taxon>
        <taxon>Cyanobacteriota</taxon>
        <taxon>Cyanophyceae</taxon>
        <taxon>Nostocales</taxon>
        <taxon>Nostocaceae</taxon>
        <taxon>Nostoc</taxon>
    </lineage>
</organism>